<dbReference type="AlphaFoldDB" id="A0A644W7C4"/>
<feature type="domain" description="Aminotransferase class I/classII large" evidence="6">
    <location>
        <begin position="36"/>
        <end position="382"/>
    </location>
</feature>
<evidence type="ECO:0000256" key="3">
    <source>
        <dbReference type="ARBA" id="ARBA00022898"/>
    </source>
</evidence>
<dbReference type="InterPro" id="IPR004839">
    <property type="entry name" value="Aminotransferase_I/II_large"/>
</dbReference>
<dbReference type="NCBIfam" id="TIGR04350">
    <property type="entry name" value="C_S_lyase_PatB"/>
    <property type="match status" value="1"/>
</dbReference>
<dbReference type="PANTHER" id="PTHR43525:SF1">
    <property type="entry name" value="PROTEIN MALY"/>
    <property type="match status" value="1"/>
</dbReference>
<dbReference type="SUPFAM" id="SSF53383">
    <property type="entry name" value="PLP-dependent transferases"/>
    <property type="match status" value="1"/>
</dbReference>
<evidence type="ECO:0000256" key="4">
    <source>
        <dbReference type="ARBA" id="ARBA00023239"/>
    </source>
</evidence>
<gene>
    <name evidence="7" type="primary">patB_11</name>
    <name evidence="7" type="ORF">SDC9_45696</name>
</gene>
<proteinExistence type="inferred from homology"/>
<dbReference type="Gene3D" id="3.40.640.10">
    <property type="entry name" value="Type I PLP-dependent aspartate aminotransferase-like (Major domain)"/>
    <property type="match status" value="1"/>
</dbReference>
<sequence>MYNFDEQIDRRGSFSVKYDSLNEVFGRDDILPMWVADMDFQTAPAVLKAVRDAAEHGVYGYGFRSADSVDSFIEWVESRYNWSLRREWISSAPGIVAALPLAINALTEKGDKILIQTPVYPPFHAIVIENNRTLVKSPLINTDSGWEIDWADFENRLAEGIKIFILCNSHNPLGRVWSPEELKKMGDLCCKYGTIIFSDEIHADLSLYGNKHTVMATMSPEIADNTITAMAPSKTFNVAGMLNSVIVSSSDSLMASYNRELKRFHLDLGNLFGHISMAAAYKDGGEWLAELTKYLEKNIDFAFDFLKREVPGVTFLKPQSSFLLWLDFRKTGYTHEEVRNRLLNISKLGLNDGLAFGSEGEGFFRMNIGTNKARVEDGLSRLKRGFTSF</sequence>
<dbReference type="Gene3D" id="3.90.1150.10">
    <property type="entry name" value="Aspartate Aminotransferase, domain 1"/>
    <property type="match status" value="1"/>
</dbReference>
<evidence type="ECO:0000256" key="5">
    <source>
        <dbReference type="ARBA" id="ARBA00037974"/>
    </source>
</evidence>
<comment type="cofactor">
    <cofactor evidence="1">
        <name>pyridoxal 5'-phosphate</name>
        <dbReference type="ChEBI" id="CHEBI:597326"/>
    </cofactor>
</comment>
<dbReference type="InterPro" id="IPR015424">
    <property type="entry name" value="PyrdxlP-dep_Trfase"/>
</dbReference>
<reference evidence="7" key="1">
    <citation type="submission" date="2019-08" db="EMBL/GenBank/DDBJ databases">
        <authorList>
            <person name="Kucharzyk K."/>
            <person name="Murdoch R.W."/>
            <person name="Higgins S."/>
            <person name="Loffler F."/>
        </authorList>
    </citation>
    <scope>NUCLEOTIDE SEQUENCE</scope>
</reference>
<accession>A0A644W7C4</accession>
<dbReference type="InterPro" id="IPR015421">
    <property type="entry name" value="PyrdxlP-dep_Trfase_major"/>
</dbReference>
<dbReference type="CDD" id="cd00609">
    <property type="entry name" value="AAT_like"/>
    <property type="match status" value="1"/>
</dbReference>
<name>A0A644W7C4_9ZZZZ</name>
<dbReference type="InterPro" id="IPR027619">
    <property type="entry name" value="C-S_lyase_PatB-like"/>
</dbReference>
<dbReference type="EC" id="4.4.1.13" evidence="2"/>
<dbReference type="InterPro" id="IPR015422">
    <property type="entry name" value="PyrdxlP-dep_Trfase_small"/>
</dbReference>
<dbReference type="InterPro" id="IPR051798">
    <property type="entry name" value="Class-II_PLP-Dep_Aminotrans"/>
</dbReference>
<evidence type="ECO:0000256" key="1">
    <source>
        <dbReference type="ARBA" id="ARBA00001933"/>
    </source>
</evidence>
<dbReference type="GO" id="GO:0047804">
    <property type="term" value="F:cysteine-S-conjugate beta-lyase activity"/>
    <property type="evidence" value="ECO:0007669"/>
    <property type="project" value="UniProtKB-EC"/>
</dbReference>
<dbReference type="PANTHER" id="PTHR43525">
    <property type="entry name" value="PROTEIN MALY"/>
    <property type="match status" value="1"/>
</dbReference>
<protein>
    <recommendedName>
        <fullName evidence="2">cysteine-S-conjugate beta-lyase</fullName>
        <ecNumber evidence="2">4.4.1.13</ecNumber>
    </recommendedName>
</protein>
<dbReference type="EMBL" id="VSSQ01000669">
    <property type="protein sequence ID" value="MPL99478.1"/>
    <property type="molecule type" value="Genomic_DNA"/>
</dbReference>
<dbReference type="Pfam" id="PF00155">
    <property type="entry name" value="Aminotran_1_2"/>
    <property type="match status" value="1"/>
</dbReference>
<comment type="similarity">
    <text evidence="5">Belongs to the class-II pyridoxal-phosphate-dependent aminotransferase family. MalY/PatB cystathionine beta-lyase subfamily.</text>
</comment>
<keyword evidence="3" id="KW-0663">Pyridoxal phosphate</keyword>
<dbReference type="GO" id="GO:0030170">
    <property type="term" value="F:pyridoxal phosphate binding"/>
    <property type="evidence" value="ECO:0007669"/>
    <property type="project" value="InterPro"/>
</dbReference>
<evidence type="ECO:0000256" key="2">
    <source>
        <dbReference type="ARBA" id="ARBA00012224"/>
    </source>
</evidence>
<evidence type="ECO:0000313" key="7">
    <source>
        <dbReference type="EMBL" id="MPL99478.1"/>
    </source>
</evidence>
<organism evidence="7">
    <name type="scientific">bioreactor metagenome</name>
    <dbReference type="NCBI Taxonomy" id="1076179"/>
    <lineage>
        <taxon>unclassified sequences</taxon>
        <taxon>metagenomes</taxon>
        <taxon>ecological metagenomes</taxon>
    </lineage>
</organism>
<comment type="caution">
    <text evidence="7">The sequence shown here is derived from an EMBL/GenBank/DDBJ whole genome shotgun (WGS) entry which is preliminary data.</text>
</comment>
<keyword evidence="4 7" id="KW-0456">Lyase</keyword>
<evidence type="ECO:0000259" key="6">
    <source>
        <dbReference type="Pfam" id="PF00155"/>
    </source>
</evidence>